<proteinExistence type="predicted"/>
<dbReference type="Pfam" id="PF01791">
    <property type="entry name" value="DeoC"/>
    <property type="match status" value="1"/>
</dbReference>
<dbReference type="SMART" id="SM01133">
    <property type="entry name" value="DeoC"/>
    <property type="match status" value="1"/>
</dbReference>
<feature type="active site" description="Proton donor" evidence="1">
    <location>
        <position position="147"/>
    </location>
</feature>
<dbReference type="EMBL" id="FRAC01000008">
    <property type="protein sequence ID" value="SHK00141.1"/>
    <property type="molecule type" value="Genomic_DNA"/>
</dbReference>
<dbReference type="GO" id="GO:0004332">
    <property type="term" value="F:fructose-bisphosphate aldolase activity"/>
    <property type="evidence" value="ECO:0007669"/>
    <property type="project" value="InterPro"/>
</dbReference>
<dbReference type="PANTHER" id="PTHR47916:SF1">
    <property type="entry name" value="3-HYDROXY-5-PHOSPHONOOXYPENTANE-2,4-DIONE THIOLASE"/>
    <property type="match status" value="1"/>
</dbReference>
<dbReference type="STRING" id="1121322.SAMN02745136_01492"/>
<dbReference type="RefSeq" id="WP_073274374.1">
    <property type="nucleotide sequence ID" value="NZ_FRAC01000008.1"/>
</dbReference>
<gene>
    <name evidence="2" type="ORF">SAMN02745136_01492</name>
</gene>
<dbReference type="OrthoDB" id="5915071at2"/>
<reference evidence="2 3" key="1">
    <citation type="submission" date="2016-11" db="EMBL/GenBank/DDBJ databases">
        <authorList>
            <person name="Jaros S."/>
            <person name="Januszkiewicz K."/>
            <person name="Wedrychowicz H."/>
        </authorList>
    </citation>
    <scope>NUCLEOTIDE SEQUENCE [LARGE SCALE GENOMIC DNA]</scope>
    <source>
        <strain evidence="2 3">DSM 15929</strain>
    </source>
</reference>
<dbReference type="AlphaFoldDB" id="A0A1M6NWY2"/>
<dbReference type="InterPro" id="IPR002915">
    <property type="entry name" value="DeoC/FbaB/LacD_aldolase"/>
</dbReference>
<dbReference type="InterPro" id="IPR013785">
    <property type="entry name" value="Aldolase_TIM"/>
</dbReference>
<dbReference type="SUPFAM" id="SSF51569">
    <property type="entry name" value="Aldolase"/>
    <property type="match status" value="1"/>
</dbReference>
<dbReference type="InterPro" id="IPR041720">
    <property type="entry name" value="FbaB-like"/>
</dbReference>
<evidence type="ECO:0000313" key="3">
    <source>
        <dbReference type="Proteomes" id="UP000184386"/>
    </source>
</evidence>
<keyword evidence="3" id="KW-1185">Reference proteome</keyword>
<dbReference type="Proteomes" id="UP000184386">
    <property type="component" value="Unassembled WGS sequence"/>
</dbReference>
<evidence type="ECO:0000313" key="2">
    <source>
        <dbReference type="EMBL" id="SHK00141.1"/>
    </source>
</evidence>
<accession>A0A1M6NWY2</accession>
<dbReference type="NCBIfam" id="NF005556">
    <property type="entry name" value="PRK07226.1"/>
    <property type="match status" value="1"/>
</dbReference>
<dbReference type="PIRSF" id="PIRSF038992">
    <property type="entry name" value="Aldolase_Ia"/>
    <property type="match status" value="1"/>
</dbReference>
<feature type="active site" description="Schiff-base intermediate with dihydroxyacetone-P" evidence="1">
    <location>
        <position position="178"/>
    </location>
</feature>
<dbReference type="PANTHER" id="PTHR47916">
    <property type="entry name" value="FRUCTOSE-BISPHOSPHATE ALDOLASE CLASS 1"/>
    <property type="match status" value="1"/>
</dbReference>
<dbReference type="Gene3D" id="3.20.20.70">
    <property type="entry name" value="Aldolase class I"/>
    <property type="match status" value="1"/>
</dbReference>
<protein>
    <submittedName>
        <fullName evidence="2">Fructose-bisphosphate aldolase, class I</fullName>
    </submittedName>
</protein>
<name>A0A1M6NWY2_9FIRM</name>
<dbReference type="InterPro" id="IPR050456">
    <property type="entry name" value="DeoC/FbaB_aldolase"/>
</dbReference>
<sequence length="283" mass="31250">MIGKEIRFSKIIQPDTGRTCIVPLDHAVTSGPIDGLSHVIQSIGRIGVEKTNAFVVHKGVLYQLEGNKKLLAGGNFLLHISASTDLGGLAAHKCLVSSVEHAVRLGAIGVSVHVNLGNRYESEMISDLGCIADACYQWGMPVLAMMYVRNDEDQNANDWMKIAHAARIAQELGADIVKIACPKQEQELGEIVEKVQIPVIISGGEKMEDLQFLEYVDKALKAGVSGISAGRNVFQSENPGRLVTWVSDLVHRRKTLEEIKILMEMERYNENADYQFILRKSKR</sequence>
<organism evidence="2 3">
    <name type="scientific">Anaerocolumna jejuensis DSM 15929</name>
    <dbReference type="NCBI Taxonomy" id="1121322"/>
    <lineage>
        <taxon>Bacteria</taxon>
        <taxon>Bacillati</taxon>
        <taxon>Bacillota</taxon>
        <taxon>Clostridia</taxon>
        <taxon>Lachnospirales</taxon>
        <taxon>Lachnospiraceae</taxon>
        <taxon>Anaerocolumna</taxon>
    </lineage>
</organism>
<evidence type="ECO:0000256" key="1">
    <source>
        <dbReference type="PIRSR" id="PIRSR038992-1"/>
    </source>
</evidence>